<keyword evidence="4 10" id="KW-0808">Transferase</keyword>
<dbReference type="Gene3D" id="1.10.20.140">
    <property type="match status" value="1"/>
</dbReference>
<feature type="binding site" evidence="10">
    <location>
        <begin position="12"/>
        <end position="17"/>
    </location>
    <ligand>
        <name>substrate</name>
    </ligand>
</feature>
<comment type="function">
    <text evidence="2 10 12">Catalyzes the transfer of a dimethylallyl group onto the adenine at position 37 in tRNAs that read codons beginning with uridine, leading to the formation of N6-(dimethylallyl)adenosine (i(6)A).</text>
</comment>
<dbReference type="InterPro" id="IPR039657">
    <property type="entry name" value="Dimethylallyltransferase"/>
</dbReference>
<protein>
    <recommendedName>
        <fullName evidence="10">tRNA dimethylallyltransferase</fullName>
        <ecNumber evidence="10">2.5.1.75</ecNumber>
    </recommendedName>
    <alternativeName>
        <fullName evidence="10">Dimethylallyl diphosphate:tRNA dimethylallyltransferase</fullName>
        <shortName evidence="10">DMAPP:tRNA dimethylallyltransferase</shortName>
        <shortName evidence="10">DMATase</shortName>
    </alternativeName>
    <alternativeName>
        <fullName evidence="10">Isopentenyl-diphosphate:tRNA isopentenyltransferase</fullName>
        <shortName evidence="10">IPP transferase</shortName>
        <shortName evidence="10">IPPT</shortName>
        <shortName evidence="10">IPTase</shortName>
    </alternativeName>
</protein>
<comment type="subunit">
    <text evidence="10">Monomer.</text>
</comment>
<evidence type="ECO:0000256" key="10">
    <source>
        <dbReference type="HAMAP-Rule" id="MF_00185"/>
    </source>
</evidence>
<gene>
    <name evidence="10" type="primary">miaA</name>
    <name evidence="14" type="ORF">EDD68_10138</name>
</gene>
<keyword evidence="8 10" id="KW-0460">Magnesium</keyword>
<dbReference type="AlphaFoldDB" id="A0A4R3NDJ3"/>
<evidence type="ECO:0000256" key="3">
    <source>
        <dbReference type="ARBA" id="ARBA00005842"/>
    </source>
</evidence>
<dbReference type="RefSeq" id="WP_132369946.1">
    <property type="nucleotide sequence ID" value="NZ_SMAN01000001.1"/>
</dbReference>
<evidence type="ECO:0000256" key="9">
    <source>
        <dbReference type="ARBA" id="ARBA00049563"/>
    </source>
</evidence>
<evidence type="ECO:0000256" key="5">
    <source>
        <dbReference type="ARBA" id="ARBA00022694"/>
    </source>
</evidence>
<dbReference type="Pfam" id="PF01715">
    <property type="entry name" value="IPPT"/>
    <property type="match status" value="1"/>
</dbReference>
<dbReference type="GO" id="GO:0052381">
    <property type="term" value="F:tRNA dimethylallyltransferase activity"/>
    <property type="evidence" value="ECO:0007669"/>
    <property type="project" value="UniProtKB-UniRule"/>
</dbReference>
<comment type="catalytic activity">
    <reaction evidence="9 10 11">
        <text>adenosine(37) in tRNA + dimethylallyl diphosphate = N(6)-dimethylallyladenosine(37) in tRNA + diphosphate</text>
        <dbReference type="Rhea" id="RHEA:26482"/>
        <dbReference type="Rhea" id="RHEA-COMP:10162"/>
        <dbReference type="Rhea" id="RHEA-COMP:10375"/>
        <dbReference type="ChEBI" id="CHEBI:33019"/>
        <dbReference type="ChEBI" id="CHEBI:57623"/>
        <dbReference type="ChEBI" id="CHEBI:74411"/>
        <dbReference type="ChEBI" id="CHEBI:74415"/>
        <dbReference type="EC" id="2.5.1.75"/>
    </reaction>
</comment>
<keyword evidence="7 10" id="KW-0067">ATP-binding</keyword>
<evidence type="ECO:0000256" key="11">
    <source>
        <dbReference type="RuleBase" id="RU003783"/>
    </source>
</evidence>
<dbReference type="Gene3D" id="3.40.50.300">
    <property type="entry name" value="P-loop containing nucleotide triphosphate hydrolases"/>
    <property type="match status" value="1"/>
</dbReference>
<keyword evidence="15" id="KW-1185">Reference proteome</keyword>
<dbReference type="PANTHER" id="PTHR11088">
    <property type="entry name" value="TRNA DIMETHYLALLYLTRANSFERASE"/>
    <property type="match status" value="1"/>
</dbReference>
<evidence type="ECO:0000256" key="1">
    <source>
        <dbReference type="ARBA" id="ARBA00001946"/>
    </source>
</evidence>
<evidence type="ECO:0000256" key="6">
    <source>
        <dbReference type="ARBA" id="ARBA00022741"/>
    </source>
</evidence>
<dbReference type="GO" id="GO:0006400">
    <property type="term" value="P:tRNA modification"/>
    <property type="evidence" value="ECO:0007669"/>
    <property type="project" value="TreeGrafter"/>
</dbReference>
<accession>A0A4R3NDJ3</accession>
<comment type="caution">
    <text evidence="14">The sequence shown here is derived from an EMBL/GenBank/DDBJ whole genome shotgun (WGS) entry which is preliminary data.</text>
</comment>
<feature type="region of interest" description="Interaction with substrate tRNA" evidence="10">
    <location>
        <begin position="35"/>
        <end position="38"/>
    </location>
</feature>
<keyword evidence="6 10" id="KW-0547">Nucleotide-binding</keyword>
<keyword evidence="5 10" id="KW-0819">tRNA processing</keyword>
<comment type="similarity">
    <text evidence="3 10 13">Belongs to the IPP transferase family.</text>
</comment>
<dbReference type="PANTHER" id="PTHR11088:SF60">
    <property type="entry name" value="TRNA DIMETHYLALLYLTRANSFERASE"/>
    <property type="match status" value="1"/>
</dbReference>
<dbReference type="OrthoDB" id="9776390at2"/>
<dbReference type="Proteomes" id="UP000294650">
    <property type="component" value="Unassembled WGS sequence"/>
</dbReference>
<dbReference type="GO" id="GO:0005524">
    <property type="term" value="F:ATP binding"/>
    <property type="evidence" value="ECO:0007669"/>
    <property type="project" value="UniProtKB-UniRule"/>
</dbReference>
<organism evidence="14 15">
    <name type="scientific">Melghiribacillus thermohalophilus</name>
    <dbReference type="NCBI Taxonomy" id="1324956"/>
    <lineage>
        <taxon>Bacteria</taxon>
        <taxon>Bacillati</taxon>
        <taxon>Bacillota</taxon>
        <taxon>Bacilli</taxon>
        <taxon>Bacillales</taxon>
        <taxon>Bacillaceae</taxon>
        <taxon>Melghiribacillus</taxon>
    </lineage>
</organism>
<dbReference type="SUPFAM" id="SSF52540">
    <property type="entry name" value="P-loop containing nucleoside triphosphate hydrolases"/>
    <property type="match status" value="2"/>
</dbReference>
<sequence length="313" mass="36774">MKIPVVAVVGPTAVGKTKLSVELAKRFSGEVISGDSMQIYRGMDIGTAKITENEKQGIPHYMIDIKDPDESFSVYEFQQMVQRHIQQIHKRGNLPIIAGGTGFYIHAALYDFQFTDLRRNEQFEQELKEQIEKRGMEPYYERLKEIDPEHAEKIHPNNIRRVIRALEIYETTGKTMTEIQREQTSDSPYHPILIGLEMDRNELYERINRRVDQMMEQGLLDEVTRLYEKGLKDTQAMQGIGYKEFIPYFEGDISLEEAVEMLKRNSRRYAKRQYTYFKNKLDVRWYSVSEKTAEENFSIIFDELEGMLKKITK</sequence>
<evidence type="ECO:0000256" key="4">
    <source>
        <dbReference type="ARBA" id="ARBA00022679"/>
    </source>
</evidence>
<evidence type="ECO:0000256" key="12">
    <source>
        <dbReference type="RuleBase" id="RU003784"/>
    </source>
</evidence>
<comment type="caution">
    <text evidence="10">Lacks conserved residue(s) required for the propagation of feature annotation.</text>
</comment>
<feature type="binding site" evidence="10">
    <location>
        <begin position="10"/>
        <end position="17"/>
    </location>
    <ligand>
        <name>ATP</name>
        <dbReference type="ChEBI" id="CHEBI:30616"/>
    </ligand>
</feature>
<dbReference type="EMBL" id="SMAN01000001">
    <property type="protein sequence ID" value="TCT26685.1"/>
    <property type="molecule type" value="Genomic_DNA"/>
</dbReference>
<dbReference type="EC" id="2.5.1.75" evidence="10"/>
<name>A0A4R3NDJ3_9BACI</name>
<evidence type="ECO:0000256" key="13">
    <source>
        <dbReference type="RuleBase" id="RU003785"/>
    </source>
</evidence>
<evidence type="ECO:0000313" key="15">
    <source>
        <dbReference type="Proteomes" id="UP000294650"/>
    </source>
</evidence>
<dbReference type="HAMAP" id="MF_00185">
    <property type="entry name" value="IPP_trans"/>
    <property type="match status" value="1"/>
</dbReference>
<reference evidence="14 15" key="1">
    <citation type="submission" date="2019-03" db="EMBL/GenBank/DDBJ databases">
        <title>Genomic Encyclopedia of Type Strains, Phase IV (KMG-IV): sequencing the most valuable type-strain genomes for metagenomic binning, comparative biology and taxonomic classification.</title>
        <authorList>
            <person name="Goeker M."/>
        </authorList>
    </citation>
    <scope>NUCLEOTIDE SEQUENCE [LARGE SCALE GENOMIC DNA]</scope>
    <source>
        <strain evidence="14 15">DSM 25894</strain>
    </source>
</reference>
<evidence type="ECO:0000256" key="2">
    <source>
        <dbReference type="ARBA" id="ARBA00003213"/>
    </source>
</evidence>
<dbReference type="FunFam" id="1.10.20.140:FF:000001">
    <property type="entry name" value="tRNA dimethylallyltransferase"/>
    <property type="match status" value="1"/>
</dbReference>
<feature type="site" description="Interaction with substrate tRNA" evidence="10">
    <location>
        <position position="118"/>
    </location>
</feature>
<evidence type="ECO:0000256" key="7">
    <source>
        <dbReference type="ARBA" id="ARBA00022840"/>
    </source>
</evidence>
<proteinExistence type="inferred from homology"/>
<evidence type="ECO:0000313" key="14">
    <source>
        <dbReference type="EMBL" id="TCT26685.1"/>
    </source>
</evidence>
<dbReference type="NCBIfam" id="TIGR00174">
    <property type="entry name" value="miaA"/>
    <property type="match status" value="1"/>
</dbReference>
<dbReference type="InterPro" id="IPR018022">
    <property type="entry name" value="IPT"/>
</dbReference>
<comment type="cofactor">
    <cofactor evidence="1 10">
        <name>Mg(2+)</name>
        <dbReference type="ChEBI" id="CHEBI:18420"/>
    </cofactor>
</comment>
<dbReference type="InterPro" id="IPR027417">
    <property type="entry name" value="P-loop_NTPase"/>
</dbReference>
<evidence type="ECO:0000256" key="8">
    <source>
        <dbReference type="ARBA" id="ARBA00022842"/>
    </source>
</evidence>
<feature type="site" description="Interaction with substrate tRNA" evidence="10">
    <location>
        <position position="101"/>
    </location>
</feature>